<dbReference type="Proteomes" id="UP000749646">
    <property type="component" value="Unassembled WGS sequence"/>
</dbReference>
<dbReference type="GO" id="GO:0005762">
    <property type="term" value="C:mitochondrial large ribosomal subunit"/>
    <property type="evidence" value="ECO:0007669"/>
    <property type="project" value="TreeGrafter"/>
</dbReference>
<keyword evidence="4" id="KW-0496">Mitochondrion</keyword>
<dbReference type="Pfam" id="PF08561">
    <property type="entry name" value="Ribosomal_L37"/>
    <property type="match status" value="1"/>
</dbReference>
<gene>
    <name evidence="9" type="primary">MRPL37</name>
    <name evidence="9" type="ORF">BGZ65_001079</name>
</gene>
<dbReference type="PANTHER" id="PTHR28595:SF1">
    <property type="entry name" value="LARGE RIBOSOMAL SUBUNIT PROTEIN ML54"/>
    <property type="match status" value="1"/>
</dbReference>
<keyword evidence="5" id="KW-0687">Ribonucleoprotein</keyword>
<keyword evidence="10" id="KW-1185">Reference proteome</keyword>
<feature type="compositionally biased region" description="Basic and acidic residues" evidence="8">
    <location>
        <begin position="114"/>
        <end position="125"/>
    </location>
</feature>
<comment type="subcellular location">
    <subcellularLocation>
        <location evidence="1">Mitochondrion</location>
    </subcellularLocation>
</comment>
<evidence type="ECO:0000256" key="5">
    <source>
        <dbReference type="ARBA" id="ARBA00023274"/>
    </source>
</evidence>
<evidence type="ECO:0000313" key="9">
    <source>
        <dbReference type="EMBL" id="KAF9937749.1"/>
    </source>
</evidence>
<feature type="compositionally biased region" description="Basic residues" evidence="8">
    <location>
        <begin position="103"/>
        <end position="113"/>
    </location>
</feature>
<evidence type="ECO:0000313" key="10">
    <source>
        <dbReference type="Proteomes" id="UP000749646"/>
    </source>
</evidence>
<dbReference type="EMBL" id="JAAAHW010009659">
    <property type="protein sequence ID" value="KAF9937749.1"/>
    <property type="molecule type" value="Genomic_DNA"/>
</dbReference>
<keyword evidence="2" id="KW-0809">Transit peptide</keyword>
<dbReference type="GO" id="GO:0003735">
    <property type="term" value="F:structural constituent of ribosome"/>
    <property type="evidence" value="ECO:0007669"/>
    <property type="project" value="TreeGrafter"/>
</dbReference>
<protein>
    <recommendedName>
        <fullName evidence="7">Large ribosomal subunit protein mL54</fullName>
    </recommendedName>
</protein>
<feature type="region of interest" description="Disordered" evidence="8">
    <location>
        <begin position="100"/>
        <end position="125"/>
    </location>
</feature>
<evidence type="ECO:0000256" key="1">
    <source>
        <dbReference type="ARBA" id="ARBA00004173"/>
    </source>
</evidence>
<comment type="caution">
    <text evidence="9">The sequence shown here is derived from an EMBL/GenBank/DDBJ whole genome shotgun (WGS) entry which is preliminary data.</text>
</comment>
<dbReference type="InterPro" id="IPR013870">
    <property type="entry name" value="Ribosomal_mL54"/>
</dbReference>
<dbReference type="PANTHER" id="PTHR28595">
    <property type="entry name" value="39S RIBOSOMAL PROTEIN L54, MITOCHONDRIAL"/>
    <property type="match status" value="1"/>
</dbReference>
<dbReference type="AlphaFoldDB" id="A0A9P6LTG1"/>
<evidence type="ECO:0000256" key="3">
    <source>
        <dbReference type="ARBA" id="ARBA00022980"/>
    </source>
</evidence>
<dbReference type="OrthoDB" id="10252718at2759"/>
<evidence type="ECO:0000256" key="2">
    <source>
        <dbReference type="ARBA" id="ARBA00022946"/>
    </source>
</evidence>
<accession>A0A9P6LTG1</accession>
<comment type="similarity">
    <text evidence="6">Belongs to the mitochondrion-specific ribosomal protein mL54 family.</text>
</comment>
<evidence type="ECO:0000256" key="7">
    <source>
        <dbReference type="ARBA" id="ARBA00035179"/>
    </source>
</evidence>
<sequence length="125" mass="13948">MLRTASASALSGLRPTSTQQARWIQLSTRVFSVKEDSTAAATTPKAKRAVVSSAPEGTVLKGINYMKDGKDPVALVDDAYPDWLWEINDPEIRAARIADPMDKKHHKEARRQKIKADNFIRDKKT</sequence>
<evidence type="ECO:0000256" key="4">
    <source>
        <dbReference type="ARBA" id="ARBA00023128"/>
    </source>
</evidence>
<reference evidence="9" key="1">
    <citation type="journal article" date="2020" name="Fungal Divers.">
        <title>Resolving the Mortierellaceae phylogeny through synthesis of multi-gene phylogenetics and phylogenomics.</title>
        <authorList>
            <person name="Vandepol N."/>
            <person name="Liber J."/>
            <person name="Desiro A."/>
            <person name="Na H."/>
            <person name="Kennedy M."/>
            <person name="Barry K."/>
            <person name="Grigoriev I.V."/>
            <person name="Miller A.N."/>
            <person name="O'Donnell K."/>
            <person name="Stajich J.E."/>
            <person name="Bonito G."/>
        </authorList>
    </citation>
    <scope>NUCLEOTIDE SEQUENCE</scope>
    <source>
        <strain evidence="9">MES-2147</strain>
    </source>
</reference>
<name>A0A9P6LTG1_9FUNG</name>
<proteinExistence type="inferred from homology"/>
<evidence type="ECO:0000256" key="6">
    <source>
        <dbReference type="ARBA" id="ARBA00033752"/>
    </source>
</evidence>
<organism evidence="9 10">
    <name type="scientific">Modicella reniformis</name>
    <dbReference type="NCBI Taxonomy" id="1440133"/>
    <lineage>
        <taxon>Eukaryota</taxon>
        <taxon>Fungi</taxon>
        <taxon>Fungi incertae sedis</taxon>
        <taxon>Mucoromycota</taxon>
        <taxon>Mortierellomycotina</taxon>
        <taxon>Mortierellomycetes</taxon>
        <taxon>Mortierellales</taxon>
        <taxon>Mortierellaceae</taxon>
        <taxon>Modicella</taxon>
    </lineage>
</organism>
<evidence type="ECO:0000256" key="8">
    <source>
        <dbReference type="SAM" id="MobiDB-lite"/>
    </source>
</evidence>
<keyword evidence="3 9" id="KW-0689">Ribosomal protein</keyword>